<dbReference type="EMBL" id="WOEY01000078">
    <property type="protein sequence ID" value="NPT43463.1"/>
    <property type="molecule type" value="Genomic_DNA"/>
</dbReference>
<organism evidence="1 2">
    <name type="scientific">Paraburkholderia solitsugae</name>
    <dbReference type="NCBI Taxonomy" id="2675748"/>
    <lineage>
        <taxon>Bacteria</taxon>
        <taxon>Pseudomonadati</taxon>
        <taxon>Pseudomonadota</taxon>
        <taxon>Betaproteobacteria</taxon>
        <taxon>Burkholderiales</taxon>
        <taxon>Burkholderiaceae</taxon>
        <taxon>Paraburkholderia</taxon>
    </lineage>
</organism>
<reference evidence="1 2" key="1">
    <citation type="submission" date="2019-11" db="EMBL/GenBank/DDBJ databases">
        <title>Metabolism of dissolved organic matter in forest soils.</title>
        <authorList>
            <person name="Cyle K.T."/>
            <person name="Wilhelm R.C."/>
            <person name="Martinez C.E."/>
        </authorList>
    </citation>
    <scope>NUCLEOTIDE SEQUENCE [LARGE SCALE GENOMIC DNA]</scope>
    <source>
        <strain evidence="1 2">1N</strain>
    </source>
</reference>
<protein>
    <submittedName>
        <fullName evidence="1">Uncharacterized protein</fullName>
    </submittedName>
</protein>
<evidence type="ECO:0000313" key="1">
    <source>
        <dbReference type="EMBL" id="NPT43463.1"/>
    </source>
</evidence>
<proteinExistence type="predicted"/>
<dbReference type="RefSeq" id="WP_216673281.1">
    <property type="nucleotide sequence ID" value="NZ_WOEY01000078.1"/>
</dbReference>
<name>A0ABX2BUA9_9BURK</name>
<gene>
    <name evidence="1" type="ORF">GNZ12_19555</name>
</gene>
<evidence type="ECO:0000313" key="2">
    <source>
        <dbReference type="Proteomes" id="UP000652198"/>
    </source>
</evidence>
<accession>A0ABX2BUA9</accession>
<sequence>MPFALHCTCSRGGQRIEQRRARSLDRDEIHLRPQSTIDYWLLPDITGAAAAIWWIDERSPPAGPLQMLRDAFYEPRHSFSATLSRAVFLYPERPWSLTSIAADLCKPARSVQMRLFRENESFAAIVRRQRLQRALLAVLHASDHEFGQGVQFDLGICSPADQDVLARGLALL</sequence>
<keyword evidence="2" id="KW-1185">Reference proteome</keyword>
<comment type="caution">
    <text evidence="1">The sequence shown here is derived from an EMBL/GenBank/DDBJ whole genome shotgun (WGS) entry which is preliminary data.</text>
</comment>
<dbReference type="Proteomes" id="UP000652198">
    <property type="component" value="Unassembled WGS sequence"/>
</dbReference>